<evidence type="ECO:0000256" key="7">
    <source>
        <dbReference type="ARBA" id="ARBA00022967"/>
    </source>
</evidence>
<dbReference type="Proteomes" id="UP000318065">
    <property type="component" value="Chromosome"/>
</dbReference>
<dbReference type="Pfam" id="PF00005">
    <property type="entry name" value="ABC_tran"/>
    <property type="match status" value="1"/>
</dbReference>
<dbReference type="InterPro" id="IPR027417">
    <property type="entry name" value="P-loop_NTPase"/>
</dbReference>
<keyword evidence="4" id="KW-1003">Cell membrane</keyword>
<protein>
    <submittedName>
        <fullName evidence="10">Energy-coupling factor transporter ATP-binding protein EcfA</fullName>
    </submittedName>
</protein>
<sequence>MPAEERGARPGGPLAILAERVCFSYPGAEQPALRGLSFAVGRGEYVGVVGPNGGGKSTLIRLLNGLLRPSSGRLLVAGCDPSTRPREVRRRVGMLFQNPDNGLVAPFVEDDVAFGLENLGVPREEMKIRVREALRWVGLEGCERREVHTLSGGEKQRVALAGVLVVEPEILALDEPTSMLDAPGRREVLERLRRLRGSKTVLHVTHYLEELMWADRVMVLNGGRLVADLPPERLFADEALLRENRLVLPPLLRMARELGLPVCVTPEELAAEVLSRVGERSR</sequence>
<keyword evidence="5" id="KW-0547">Nucleotide-binding</keyword>
<proteinExistence type="inferred from homology"/>
<reference evidence="10" key="1">
    <citation type="journal article" date="2019" name="Microbiol. Resour. Announc.">
        <title>Complete Genome Sequence of Rubrobacter xylanophilus Strain AA3-22, Isolated from Arima Onsen in Japan.</title>
        <authorList>
            <person name="Tomariguchi N."/>
            <person name="Miyazaki K."/>
        </authorList>
    </citation>
    <scope>NUCLEOTIDE SEQUENCE [LARGE SCALE GENOMIC DNA]</scope>
    <source>
        <strain evidence="10">AA3-22</strain>
    </source>
</reference>
<accession>A0A510HHY6</accession>
<dbReference type="GO" id="GO:0042626">
    <property type="term" value="F:ATPase-coupled transmembrane transporter activity"/>
    <property type="evidence" value="ECO:0007669"/>
    <property type="project" value="TreeGrafter"/>
</dbReference>
<dbReference type="PROSITE" id="PS50893">
    <property type="entry name" value="ABC_TRANSPORTER_2"/>
    <property type="match status" value="1"/>
</dbReference>
<evidence type="ECO:0000256" key="1">
    <source>
        <dbReference type="ARBA" id="ARBA00004236"/>
    </source>
</evidence>
<dbReference type="CDD" id="cd03225">
    <property type="entry name" value="ABC_cobalt_CbiO_domain1"/>
    <property type="match status" value="1"/>
</dbReference>
<dbReference type="InterPro" id="IPR015856">
    <property type="entry name" value="ABC_transpr_CbiO/EcfA_su"/>
</dbReference>
<evidence type="ECO:0000256" key="2">
    <source>
        <dbReference type="ARBA" id="ARBA00005417"/>
    </source>
</evidence>
<feature type="domain" description="ABC transporter" evidence="9">
    <location>
        <begin position="16"/>
        <end position="247"/>
    </location>
</feature>
<evidence type="ECO:0000256" key="4">
    <source>
        <dbReference type="ARBA" id="ARBA00022475"/>
    </source>
</evidence>
<dbReference type="PANTHER" id="PTHR43553:SF24">
    <property type="entry name" value="ENERGY-COUPLING FACTOR TRANSPORTER ATP-BINDING PROTEIN ECFA1"/>
    <property type="match status" value="1"/>
</dbReference>
<dbReference type="InterPro" id="IPR017871">
    <property type="entry name" value="ABC_transporter-like_CS"/>
</dbReference>
<dbReference type="Gene3D" id="3.40.50.300">
    <property type="entry name" value="P-loop containing nucleotide triphosphate hydrolases"/>
    <property type="match status" value="1"/>
</dbReference>
<dbReference type="EMBL" id="AP019791">
    <property type="protein sequence ID" value="BBL79554.1"/>
    <property type="molecule type" value="Genomic_DNA"/>
</dbReference>
<comment type="subcellular location">
    <subcellularLocation>
        <location evidence="1">Cell membrane</location>
    </subcellularLocation>
</comment>
<organism evidence="10 11">
    <name type="scientific">Rubrobacter xylanophilus</name>
    <dbReference type="NCBI Taxonomy" id="49319"/>
    <lineage>
        <taxon>Bacteria</taxon>
        <taxon>Bacillati</taxon>
        <taxon>Actinomycetota</taxon>
        <taxon>Rubrobacteria</taxon>
        <taxon>Rubrobacterales</taxon>
        <taxon>Rubrobacteraceae</taxon>
        <taxon>Rubrobacter</taxon>
    </lineage>
</organism>
<keyword evidence="11" id="KW-1185">Reference proteome</keyword>
<dbReference type="GO" id="GO:0005524">
    <property type="term" value="F:ATP binding"/>
    <property type="evidence" value="ECO:0007669"/>
    <property type="project" value="UniProtKB-KW"/>
</dbReference>
<keyword evidence="3" id="KW-0813">Transport</keyword>
<evidence type="ECO:0000259" key="9">
    <source>
        <dbReference type="PROSITE" id="PS50893"/>
    </source>
</evidence>
<keyword evidence="7" id="KW-1278">Translocase</keyword>
<dbReference type="InterPro" id="IPR003439">
    <property type="entry name" value="ABC_transporter-like_ATP-bd"/>
</dbReference>
<dbReference type="RefSeq" id="WP_342212020.1">
    <property type="nucleotide sequence ID" value="NZ_AP019791.1"/>
</dbReference>
<evidence type="ECO:0000313" key="10">
    <source>
        <dbReference type="EMBL" id="BBL79554.1"/>
    </source>
</evidence>
<name>A0A510HHY6_9ACTN</name>
<dbReference type="SMART" id="SM00382">
    <property type="entry name" value="AAA"/>
    <property type="match status" value="1"/>
</dbReference>
<dbReference type="FunFam" id="3.40.50.300:FF:000224">
    <property type="entry name" value="Energy-coupling factor transporter ATP-binding protein EcfA"/>
    <property type="match status" value="1"/>
</dbReference>
<evidence type="ECO:0000313" key="11">
    <source>
        <dbReference type="Proteomes" id="UP000318065"/>
    </source>
</evidence>
<dbReference type="GO" id="GO:0016887">
    <property type="term" value="F:ATP hydrolysis activity"/>
    <property type="evidence" value="ECO:0007669"/>
    <property type="project" value="InterPro"/>
</dbReference>
<comment type="similarity">
    <text evidence="2">Belongs to the ABC transporter superfamily.</text>
</comment>
<gene>
    <name evidence="10" type="primary">ecfA</name>
    <name evidence="10" type="ORF">RxyAA322_14080</name>
</gene>
<evidence type="ECO:0000256" key="3">
    <source>
        <dbReference type="ARBA" id="ARBA00022448"/>
    </source>
</evidence>
<dbReference type="PROSITE" id="PS00211">
    <property type="entry name" value="ABC_TRANSPORTER_1"/>
    <property type="match status" value="1"/>
</dbReference>
<evidence type="ECO:0000256" key="8">
    <source>
        <dbReference type="ARBA" id="ARBA00023136"/>
    </source>
</evidence>
<evidence type="ECO:0000256" key="5">
    <source>
        <dbReference type="ARBA" id="ARBA00022741"/>
    </source>
</evidence>
<dbReference type="AlphaFoldDB" id="A0A510HHY6"/>
<dbReference type="InterPro" id="IPR050095">
    <property type="entry name" value="ECF_ABC_transporter_ATP-bd"/>
</dbReference>
<keyword evidence="6 10" id="KW-0067">ATP-binding</keyword>
<dbReference type="SUPFAM" id="SSF52540">
    <property type="entry name" value="P-loop containing nucleoside triphosphate hydrolases"/>
    <property type="match status" value="1"/>
</dbReference>
<evidence type="ECO:0000256" key="6">
    <source>
        <dbReference type="ARBA" id="ARBA00022840"/>
    </source>
</evidence>
<dbReference type="InterPro" id="IPR003593">
    <property type="entry name" value="AAA+_ATPase"/>
</dbReference>
<keyword evidence="8" id="KW-0472">Membrane</keyword>
<dbReference type="PANTHER" id="PTHR43553">
    <property type="entry name" value="HEAVY METAL TRANSPORTER"/>
    <property type="match status" value="1"/>
</dbReference>
<dbReference type="GO" id="GO:0043190">
    <property type="term" value="C:ATP-binding cassette (ABC) transporter complex"/>
    <property type="evidence" value="ECO:0007669"/>
    <property type="project" value="TreeGrafter"/>
</dbReference>